<accession>A0A1W1CP67</accession>
<dbReference type="PANTHER" id="PTHR36504:SF1">
    <property type="entry name" value="LIPOPOLYSACCHARIDE EXPORT SYSTEM PROTEIN LPTA"/>
    <property type="match status" value="1"/>
</dbReference>
<proteinExistence type="predicted"/>
<keyword evidence="1" id="KW-0732">Signal</keyword>
<sequence length="154" mass="17520">MKKISISIFLYFSILLNADIVDITADHFHADDITKVAYFEGNARIKQGKNKFLSSKIVVHFNKKRKATKYEALGNVEFDLTESGIHYVGSAQKITYSPNNSKYYFSGDVILKDLTNNRKISAQRISLDLKTGLADIKGAKKKPVHFIFEIEDRK</sequence>
<dbReference type="Pfam" id="PF03968">
    <property type="entry name" value="LptD_N"/>
    <property type="match status" value="1"/>
</dbReference>
<dbReference type="InterPro" id="IPR005653">
    <property type="entry name" value="OstA-like_N"/>
</dbReference>
<dbReference type="EMBL" id="FPHE01000161">
    <property type="protein sequence ID" value="SFV67535.1"/>
    <property type="molecule type" value="Genomic_DNA"/>
</dbReference>
<dbReference type="Gene3D" id="2.60.450.10">
    <property type="entry name" value="Lipopolysaccharide (LPS) transport protein A like domain"/>
    <property type="match status" value="1"/>
</dbReference>
<dbReference type="PANTHER" id="PTHR36504">
    <property type="entry name" value="LIPOPOLYSACCHARIDE EXPORT SYSTEM PROTEIN LPTA"/>
    <property type="match status" value="1"/>
</dbReference>
<feature type="domain" description="Organic solvent tolerance-like N-terminal" evidence="2">
    <location>
        <begin position="22"/>
        <end position="132"/>
    </location>
</feature>
<protein>
    <submittedName>
        <fullName evidence="3">OstA family organic solvent tolerance protein</fullName>
    </submittedName>
</protein>
<name>A0A1W1CP67_9ZZZZ</name>
<dbReference type="GO" id="GO:0009279">
    <property type="term" value="C:cell outer membrane"/>
    <property type="evidence" value="ECO:0007669"/>
    <property type="project" value="TreeGrafter"/>
</dbReference>
<dbReference type="AlphaFoldDB" id="A0A1W1CP67"/>
<evidence type="ECO:0000256" key="1">
    <source>
        <dbReference type="ARBA" id="ARBA00022729"/>
    </source>
</evidence>
<dbReference type="GO" id="GO:0030288">
    <property type="term" value="C:outer membrane-bounded periplasmic space"/>
    <property type="evidence" value="ECO:0007669"/>
    <property type="project" value="TreeGrafter"/>
</dbReference>
<gene>
    <name evidence="3" type="ORF">MNB_SV-12-559</name>
</gene>
<dbReference type="GO" id="GO:0017089">
    <property type="term" value="F:glycolipid transfer activity"/>
    <property type="evidence" value="ECO:0007669"/>
    <property type="project" value="TreeGrafter"/>
</dbReference>
<organism evidence="3">
    <name type="scientific">hydrothermal vent metagenome</name>
    <dbReference type="NCBI Taxonomy" id="652676"/>
    <lineage>
        <taxon>unclassified sequences</taxon>
        <taxon>metagenomes</taxon>
        <taxon>ecological metagenomes</taxon>
    </lineage>
</organism>
<dbReference type="InterPro" id="IPR052037">
    <property type="entry name" value="LPS_export_LptA"/>
</dbReference>
<evidence type="ECO:0000313" key="3">
    <source>
        <dbReference type="EMBL" id="SFV67535.1"/>
    </source>
</evidence>
<dbReference type="GO" id="GO:0015920">
    <property type="term" value="P:lipopolysaccharide transport"/>
    <property type="evidence" value="ECO:0007669"/>
    <property type="project" value="TreeGrafter"/>
</dbReference>
<evidence type="ECO:0000259" key="2">
    <source>
        <dbReference type="Pfam" id="PF03968"/>
    </source>
</evidence>
<reference evidence="3" key="1">
    <citation type="submission" date="2016-10" db="EMBL/GenBank/DDBJ databases">
        <authorList>
            <person name="de Groot N.N."/>
        </authorList>
    </citation>
    <scope>NUCLEOTIDE SEQUENCE</scope>
</reference>